<dbReference type="KEGG" id="hro:HELRODRAFT_167843"/>
<evidence type="ECO:0000313" key="4">
    <source>
        <dbReference type="Proteomes" id="UP000015101"/>
    </source>
</evidence>
<accession>T1EZV3</accession>
<dbReference type="CTD" id="20202103"/>
<dbReference type="AlphaFoldDB" id="T1EZV3"/>
<dbReference type="InParanoid" id="T1EZV3"/>
<keyword evidence="4" id="KW-1185">Reference proteome</keyword>
<dbReference type="RefSeq" id="XP_009011820.1">
    <property type="nucleotide sequence ID" value="XM_009013572.1"/>
</dbReference>
<organism evidence="3 4">
    <name type="scientific">Helobdella robusta</name>
    <name type="common">Californian leech</name>
    <dbReference type="NCBI Taxonomy" id="6412"/>
    <lineage>
        <taxon>Eukaryota</taxon>
        <taxon>Metazoa</taxon>
        <taxon>Spiralia</taxon>
        <taxon>Lophotrochozoa</taxon>
        <taxon>Annelida</taxon>
        <taxon>Clitellata</taxon>
        <taxon>Hirudinea</taxon>
        <taxon>Rhynchobdellida</taxon>
        <taxon>Glossiphoniidae</taxon>
        <taxon>Helobdella</taxon>
    </lineage>
</organism>
<evidence type="ECO:0000313" key="3">
    <source>
        <dbReference type="EnsemblMetazoa" id="HelroP167843"/>
    </source>
</evidence>
<dbReference type="EnsemblMetazoa" id="HelroT167843">
    <property type="protein sequence ID" value="HelroP167843"/>
    <property type="gene ID" value="HelroG167843"/>
</dbReference>
<feature type="transmembrane region" description="Helical" evidence="1">
    <location>
        <begin position="25"/>
        <end position="47"/>
    </location>
</feature>
<keyword evidence="1" id="KW-0812">Transmembrane</keyword>
<reference evidence="2 4" key="2">
    <citation type="journal article" date="2013" name="Nature">
        <title>Insights into bilaterian evolution from three spiralian genomes.</title>
        <authorList>
            <person name="Simakov O."/>
            <person name="Marletaz F."/>
            <person name="Cho S.J."/>
            <person name="Edsinger-Gonzales E."/>
            <person name="Havlak P."/>
            <person name="Hellsten U."/>
            <person name="Kuo D.H."/>
            <person name="Larsson T."/>
            <person name="Lv J."/>
            <person name="Arendt D."/>
            <person name="Savage R."/>
            <person name="Osoegawa K."/>
            <person name="de Jong P."/>
            <person name="Grimwood J."/>
            <person name="Chapman J.A."/>
            <person name="Shapiro H."/>
            <person name="Aerts A."/>
            <person name="Otillar R.P."/>
            <person name="Terry A.Y."/>
            <person name="Boore J.L."/>
            <person name="Grigoriev I.V."/>
            <person name="Lindberg D.R."/>
            <person name="Seaver E.C."/>
            <person name="Weisblat D.A."/>
            <person name="Putnam N.H."/>
            <person name="Rokhsar D.S."/>
        </authorList>
    </citation>
    <scope>NUCLEOTIDE SEQUENCE</scope>
</reference>
<feature type="transmembrane region" description="Helical" evidence="1">
    <location>
        <begin position="122"/>
        <end position="146"/>
    </location>
</feature>
<reference evidence="3" key="3">
    <citation type="submission" date="2015-06" db="UniProtKB">
        <authorList>
            <consortium name="EnsemblMetazoa"/>
        </authorList>
    </citation>
    <scope>IDENTIFICATION</scope>
</reference>
<dbReference type="HOGENOM" id="CLU_1251857_0_0_1"/>
<dbReference type="EMBL" id="AMQM01002853">
    <property type="status" value="NOT_ANNOTATED_CDS"/>
    <property type="molecule type" value="Genomic_DNA"/>
</dbReference>
<dbReference type="Proteomes" id="UP000015101">
    <property type="component" value="Unassembled WGS sequence"/>
</dbReference>
<keyword evidence="1" id="KW-1133">Transmembrane helix</keyword>
<protein>
    <submittedName>
        <fullName evidence="2 3">Uncharacterized protein</fullName>
    </submittedName>
</protein>
<reference evidence="4" key="1">
    <citation type="submission" date="2012-12" db="EMBL/GenBank/DDBJ databases">
        <authorList>
            <person name="Hellsten U."/>
            <person name="Grimwood J."/>
            <person name="Chapman J.A."/>
            <person name="Shapiro H."/>
            <person name="Aerts A."/>
            <person name="Otillar R.P."/>
            <person name="Terry A.Y."/>
            <person name="Boore J.L."/>
            <person name="Simakov O."/>
            <person name="Marletaz F."/>
            <person name="Cho S.-J."/>
            <person name="Edsinger-Gonzales E."/>
            <person name="Havlak P."/>
            <person name="Kuo D.-H."/>
            <person name="Larsson T."/>
            <person name="Lv J."/>
            <person name="Arendt D."/>
            <person name="Savage R."/>
            <person name="Osoegawa K."/>
            <person name="de Jong P."/>
            <person name="Lindberg D.R."/>
            <person name="Seaver E.C."/>
            <person name="Weisblat D.A."/>
            <person name="Putnam N.H."/>
            <person name="Grigoriev I.V."/>
            <person name="Rokhsar D.S."/>
        </authorList>
    </citation>
    <scope>NUCLEOTIDE SEQUENCE</scope>
</reference>
<proteinExistence type="predicted"/>
<evidence type="ECO:0000256" key="1">
    <source>
        <dbReference type="SAM" id="Phobius"/>
    </source>
</evidence>
<name>T1EZV3_HELRO</name>
<dbReference type="GeneID" id="20202103"/>
<sequence length="221" mass="25271">MIESPNWNLMYTSDDTSMDHHDTPFPVQILVHIFLALSNLFPVIIFFRSKSTKNVCNLATKRKYPIFTLNIKQKSFNIEKSNETKSIMNRMTLSSSASSSSSSSLSTLMRKIKNREIFNDRIVNIMAFYSSMTEFASSSIILFLLLTLRYHDLTSLAGKRACALYQFVTMEVIERLDFEMRFEWCCIDIVLARCGIDVGCCRVLSDATGFLILVLFCLKNG</sequence>
<keyword evidence="1" id="KW-0472">Membrane</keyword>
<dbReference type="EMBL" id="KB095905">
    <property type="protein sequence ID" value="ESO10006.1"/>
    <property type="molecule type" value="Genomic_DNA"/>
</dbReference>
<evidence type="ECO:0000313" key="2">
    <source>
        <dbReference type="EMBL" id="ESO10006.1"/>
    </source>
</evidence>
<gene>
    <name evidence="3" type="primary">20202103</name>
    <name evidence="2" type="ORF">HELRODRAFT_167843</name>
</gene>